<dbReference type="GO" id="GO:0016491">
    <property type="term" value="F:oxidoreductase activity"/>
    <property type="evidence" value="ECO:0007669"/>
    <property type="project" value="UniProtKB-KW"/>
</dbReference>
<protein>
    <submittedName>
        <fullName evidence="8">NADH-quinone oxidoreductase subunit NuoE</fullName>
        <ecNumber evidence="8">1.6.5.11</ecNumber>
    </submittedName>
</protein>
<feature type="binding site" evidence="7">
    <location>
        <position position="123"/>
    </location>
    <ligand>
        <name>[2Fe-2S] cluster</name>
        <dbReference type="ChEBI" id="CHEBI:190135"/>
    </ligand>
</feature>
<dbReference type="Gene3D" id="1.10.10.1590">
    <property type="entry name" value="NADH-quinone oxidoreductase subunit E"/>
    <property type="match status" value="1"/>
</dbReference>
<feature type="binding site" evidence="7">
    <location>
        <position position="82"/>
    </location>
    <ligand>
        <name>[2Fe-2S] cluster</name>
        <dbReference type="ChEBI" id="CHEBI:190135"/>
    </ligand>
</feature>
<dbReference type="Pfam" id="PF01257">
    <property type="entry name" value="2Fe-2S_thioredx"/>
    <property type="match status" value="1"/>
</dbReference>
<evidence type="ECO:0000256" key="3">
    <source>
        <dbReference type="ARBA" id="ARBA00022723"/>
    </source>
</evidence>
<sequence length="160" mass="18169">MANSKLKERREKILRRYPPKRDSLLYILHDLQDLNPQNYLTSEDVKAVSEYLGISVGEVESVISFYSMFSRKPRGRYVIRFCSSPTCHLLEGPRVLEELKKLLGIEVGQTTGDGLFTLEMTSCLGACGVAPAMMINDEIYGNLTPFKVKEIIESYRKKGK</sequence>
<keyword evidence="4 7" id="KW-0408">Iron</keyword>
<keyword evidence="2 7" id="KW-0001">2Fe-2S</keyword>
<dbReference type="Gene3D" id="3.40.30.10">
    <property type="entry name" value="Glutaredoxin"/>
    <property type="match status" value="1"/>
</dbReference>
<evidence type="ECO:0000256" key="1">
    <source>
        <dbReference type="ARBA" id="ARBA00010643"/>
    </source>
</evidence>
<keyword evidence="3 7" id="KW-0479">Metal-binding</keyword>
<comment type="cofactor">
    <cofactor evidence="7">
        <name>[2Fe-2S] cluster</name>
        <dbReference type="ChEBI" id="CHEBI:190135"/>
    </cofactor>
    <text evidence="7">Binds 1 [2Fe-2S] cluster.</text>
</comment>
<accession>A0A497E2H6</accession>
<dbReference type="EMBL" id="QMPZ01000114">
    <property type="protein sequence ID" value="RLE08162.1"/>
    <property type="molecule type" value="Genomic_DNA"/>
</dbReference>
<dbReference type="NCBIfam" id="NF005722">
    <property type="entry name" value="PRK07539.1-2"/>
    <property type="match status" value="1"/>
</dbReference>
<dbReference type="PANTHER" id="PTHR43342:SF1">
    <property type="entry name" value="BIFURCATING [FEFE] HYDROGENASE GAMMA SUBUNIT"/>
    <property type="match status" value="1"/>
</dbReference>
<dbReference type="InterPro" id="IPR036249">
    <property type="entry name" value="Thioredoxin-like_sf"/>
</dbReference>
<dbReference type="InterPro" id="IPR041921">
    <property type="entry name" value="NuoE_N"/>
</dbReference>
<evidence type="ECO:0000313" key="9">
    <source>
        <dbReference type="Proteomes" id="UP000279422"/>
    </source>
</evidence>
<keyword evidence="8" id="KW-0560">Oxidoreductase</keyword>
<comment type="similarity">
    <text evidence="1">Belongs to the complex I 24 kDa subunit family.</text>
</comment>
<dbReference type="AlphaFoldDB" id="A0A497E2H6"/>
<dbReference type="PANTHER" id="PTHR43342">
    <property type="entry name" value="NADH-QUINONE OXIDOREDUCTASE, E SUBUNIT"/>
    <property type="match status" value="1"/>
</dbReference>
<proteinExistence type="inferred from homology"/>
<dbReference type="GO" id="GO:0046872">
    <property type="term" value="F:metal ion binding"/>
    <property type="evidence" value="ECO:0007669"/>
    <property type="project" value="UniProtKB-KW"/>
</dbReference>
<feature type="binding site" evidence="7">
    <location>
        <position position="87"/>
    </location>
    <ligand>
        <name>[2Fe-2S] cluster</name>
        <dbReference type="ChEBI" id="CHEBI:190135"/>
    </ligand>
</feature>
<reference evidence="8 9" key="1">
    <citation type="submission" date="2018-06" db="EMBL/GenBank/DDBJ databases">
        <title>Extensive metabolic versatility and redundancy in microbially diverse, dynamic hydrothermal sediments.</title>
        <authorList>
            <person name="Dombrowski N."/>
            <person name="Teske A."/>
            <person name="Baker B.J."/>
        </authorList>
    </citation>
    <scope>NUCLEOTIDE SEQUENCE [LARGE SCALE GENOMIC DNA]</scope>
    <source>
        <strain evidence="8">B47_G16</strain>
    </source>
</reference>
<name>A0A497E2H6_UNCAE</name>
<dbReference type="PROSITE" id="PS01099">
    <property type="entry name" value="COMPLEX1_24K"/>
    <property type="match status" value="1"/>
</dbReference>
<dbReference type="Proteomes" id="UP000279422">
    <property type="component" value="Unassembled WGS sequence"/>
</dbReference>
<dbReference type="InterPro" id="IPR028431">
    <property type="entry name" value="NADP_DH_HndA-like"/>
</dbReference>
<evidence type="ECO:0000256" key="7">
    <source>
        <dbReference type="PIRSR" id="PIRSR000216-1"/>
    </source>
</evidence>
<feature type="binding site" evidence="7">
    <location>
        <position position="127"/>
    </location>
    <ligand>
        <name>[2Fe-2S] cluster</name>
        <dbReference type="ChEBI" id="CHEBI:190135"/>
    </ligand>
</feature>
<dbReference type="GO" id="GO:0051537">
    <property type="term" value="F:2 iron, 2 sulfur cluster binding"/>
    <property type="evidence" value="ECO:0007669"/>
    <property type="project" value="UniProtKB-KW"/>
</dbReference>
<keyword evidence="5 7" id="KW-0411">Iron-sulfur</keyword>
<evidence type="ECO:0000256" key="4">
    <source>
        <dbReference type="ARBA" id="ARBA00023004"/>
    </source>
</evidence>
<evidence type="ECO:0000256" key="6">
    <source>
        <dbReference type="ARBA" id="ARBA00034078"/>
    </source>
</evidence>
<gene>
    <name evidence="8" type="ORF">DRJ00_06800</name>
</gene>
<comment type="cofactor">
    <cofactor evidence="6">
        <name>[2Fe-2S] cluster</name>
        <dbReference type="ChEBI" id="CHEBI:190135"/>
    </cofactor>
</comment>
<dbReference type="InterPro" id="IPR042128">
    <property type="entry name" value="NuoE_dom"/>
</dbReference>
<comment type="caution">
    <text evidence="8">The sequence shown here is derived from an EMBL/GenBank/DDBJ whole genome shotgun (WGS) entry which is preliminary data.</text>
</comment>
<evidence type="ECO:0000256" key="2">
    <source>
        <dbReference type="ARBA" id="ARBA00022714"/>
    </source>
</evidence>
<evidence type="ECO:0000256" key="5">
    <source>
        <dbReference type="ARBA" id="ARBA00023014"/>
    </source>
</evidence>
<dbReference type="PIRSF" id="PIRSF000216">
    <property type="entry name" value="NADH_DH_24kDa"/>
    <property type="match status" value="1"/>
</dbReference>
<organism evidence="8 9">
    <name type="scientific">Aerophobetes bacterium</name>
    <dbReference type="NCBI Taxonomy" id="2030807"/>
    <lineage>
        <taxon>Bacteria</taxon>
        <taxon>Candidatus Aerophobota</taxon>
    </lineage>
</organism>
<dbReference type="CDD" id="cd03064">
    <property type="entry name" value="TRX_Fd_NuoE"/>
    <property type="match status" value="1"/>
</dbReference>
<dbReference type="EC" id="1.6.5.11" evidence="8"/>
<dbReference type="InterPro" id="IPR002023">
    <property type="entry name" value="NuoE-like"/>
</dbReference>
<dbReference type="SUPFAM" id="SSF52833">
    <property type="entry name" value="Thioredoxin-like"/>
    <property type="match status" value="1"/>
</dbReference>
<evidence type="ECO:0000313" key="8">
    <source>
        <dbReference type="EMBL" id="RLE08162.1"/>
    </source>
</evidence>